<dbReference type="EMBL" id="AP022870">
    <property type="protein sequence ID" value="BCB74047.1"/>
    <property type="molecule type" value="Genomic_DNA"/>
</dbReference>
<keyword evidence="3 7" id="KW-0479">Metal-binding</keyword>
<keyword evidence="6 7" id="KW-0503">Monooxygenase</keyword>
<dbReference type="PRINTS" id="PR00385">
    <property type="entry name" value="P450"/>
</dbReference>
<keyword evidence="4 7" id="KW-0560">Oxidoreductase</keyword>
<evidence type="ECO:0000313" key="8">
    <source>
        <dbReference type="EMBL" id="BCB74047.1"/>
    </source>
</evidence>
<organism evidence="8 9">
    <name type="scientific">Phytohabitans flavus</name>
    <dbReference type="NCBI Taxonomy" id="1076124"/>
    <lineage>
        <taxon>Bacteria</taxon>
        <taxon>Bacillati</taxon>
        <taxon>Actinomycetota</taxon>
        <taxon>Actinomycetes</taxon>
        <taxon>Micromonosporales</taxon>
        <taxon>Micromonosporaceae</taxon>
    </lineage>
</organism>
<dbReference type="PRINTS" id="PR00359">
    <property type="entry name" value="BP450"/>
</dbReference>
<dbReference type="PROSITE" id="PS00086">
    <property type="entry name" value="CYTOCHROME_P450"/>
    <property type="match status" value="1"/>
</dbReference>
<evidence type="ECO:0000256" key="6">
    <source>
        <dbReference type="ARBA" id="ARBA00023033"/>
    </source>
</evidence>
<comment type="similarity">
    <text evidence="1 7">Belongs to the cytochrome P450 family.</text>
</comment>
<dbReference type="InterPro" id="IPR002397">
    <property type="entry name" value="Cyt_P450_B"/>
</dbReference>
<evidence type="ECO:0000313" key="9">
    <source>
        <dbReference type="Proteomes" id="UP000502508"/>
    </source>
</evidence>
<keyword evidence="9" id="KW-1185">Reference proteome</keyword>
<evidence type="ECO:0000256" key="4">
    <source>
        <dbReference type="ARBA" id="ARBA00023002"/>
    </source>
</evidence>
<evidence type="ECO:0000256" key="5">
    <source>
        <dbReference type="ARBA" id="ARBA00023004"/>
    </source>
</evidence>
<evidence type="ECO:0000256" key="3">
    <source>
        <dbReference type="ARBA" id="ARBA00022723"/>
    </source>
</evidence>
<dbReference type="GO" id="GO:0004497">
    <property type="term" value="F:monooxygenase activity"/>
    <property type="evidence" value="ECO:0007669"/>
    <property type="project" value="UniProtKB-KW"/>
</dbReference>
<accession>A0A6F8XJQ9</accession>
<dbReference type="SUPFAM" id="SSF48264">
    <property type="entry name" value="Cytochrome P450"/>
    <property type="match status" value="1"/>
</dbReference>
<dbReference type="PANTHER" id="PTHR46696:SF1">
    <property type="entry name" value="CYTOCHROME P450 YJIB-RELATED"/>
    <property type="match status" value="1"/>
</dbReference>
<dbReference type="InterPro" id="IPR036396">
    <property type="entry name" value="Cyt_P450_sf"/>
</dbReference>
<reference evidence="8 9" key="1">
    <citation type="submission" date="2020-03" db="EMBL/GenBank/DDBJ databases">
        <title>Whole genome shotgun sequence of Phytohabitans flavus NBRC 107702.</title>
        <authorList>
            <person name="Komaki H."/>
            <person name="Tamura T."/>
        </authorList>
    </citation>
    <scope>NUCLEOTIDE SEQUENCE [LARGE SCALE GENOMIC DNA]</scope>
    <source>
        <strain evidence="8 9">NBRC 107702</strain>
    </source>
</reference>
<dbReference type="Pfam" id="PF00067">
    <property type="entry name" value="p450"/>
    <property type="match status" value="1"/>
</dbReference>
<protein>
    <submittedName>
        <fullName evidence="8">Cytochrome P450</fullName>
    </submittedName>
</protein>
<dbReference type="InterPro" id="IPR017972">
    <property type="entry name" value="Cyt_P450_CS"/>
</dbReference>
<dbReference type="GO" id="GO:0005506">
    <property type="term" value="F:iron ion binding"/>
    <property type="evidence" value="ECO:0007669"/>
    <property type="project" value="InterPro"/>
</dbReference>
<dbReference type="PANTHER" id="PTHR46696">
    <property type="entry name" value="P450, PUTATIVE (EUROFUNG)-RELATED"/>
    <property type="match status" value="1"/>
</dbReference>
<evidence type="ECO:0000256" key="7">
    <source>
        <dbReference type="RuleBase" id="RU000461"/>
    </source>
</evidence>
<reference evidence="8 9" key="2">
    <citation type="submission" date="2020-03" db="EMBL/GenBank/DDBJ databases">
        <authorList>
            <person name="Ichikawa N."/>
            <person name="Kimura A."/>
            <person name="Kitahashi Y."/>
            <person name="Uohara A."/>
        </authorList>
    </citation>
    <scope>NUCLEOTIDE SEQUENCE [LARGE SCALE GENOMIC DNA]</scope>
    <source>
        <strain evidence="8 9">NBRC 107702</strain>
    </source>
</reference>
<gene>
    <name evidence="8" type="ORF">Pflav_004570</name>
</gene>
<dbReference type="AlphaFoldDB" id="A0A6F8XJQ9"/>
<proteinExistence type="inferred from homology"/>
<evidence type="ECO:0000256" key="1">
    <source>
        <dbReference type="ARBA" id="ARBA00010617"/>
    </source>
</evidence>
<dbReference type="InterPro" id="IPR001128">
    <property type="entry name" value="Cyt_P450"/>
</dbReference>
<dbReference type="GO" id="GO:0016705">
    <property type="term" value="F:oxidoreductase activity, acting on paired donors, with incorporation or reduction of molecular oxygen"/>
    <property type="evidence" value="ECO:0007669"/>
    <property type="project" value="InterPro"/>
</dbReference>
<dbReference type="FunFam" id="1.10.630.10:FF:000018">
    <property type="entry name" value="Cytochrome P450 monooxygenase"/>
    <property type="match status" value="1"/>
</dbReference>
<evidence type="ECO:0000256" key="2">
    <source>
        <dbReference type="ARBA" id="ARBA00022617"/>
    </source>
</evidence>
<name>A0A6F8XJQ9_9ACTN</name>
<dbReference type="GO" id="GO:0017000">
    <property type="term" value="P:antibiotic biosynthetic process"/>
    <property type="evidence" value="ECO:0007669"/>
    <property type="project" value="UniProtKB-ARBA"/>
</dbReference>
<dbReference type="KEGG" id="pfla:Pflav_004570"/>
<sequence length="400" mass="43624">MPAYPVRRVCPYHPAAGHAELREVGPMRRVRLYDGRTTWLVTGPAEGRALLADKRLSNRADFPDYPVMDESHKHMRATREMAAEEEGGFAGALFGVDPPEHTRQRQMLIPKFTVRRVAEHRPAIQRIVDERLAAMLREPAPADFVSAFATPVPMMVVCEFLGIPFEDRQQFEGPAWGLFEPEGADDSAAALTAYIERLVEAKAAAPGKGLIDDLVAGQLRTGELTVSELAQFAQAILVAGTVTTSSIIGLGTLALLENPAQYAALRDNPDLVPGAVEELLRHISLVEQLARVATEDIEIAGEVIKAGDGLLVSFAAANLDPSVTDHPGELDVTRPPTNHLAFSFGIHHCLGHNLARLELEIVFRALVERAPVLRSVMPTDQIPTTLAGDVTRLLCFPVIW</sequence>
<keyword evidence="2 7" id="KW-0349">Heme</keyword>
<dbReference type="CDD" id="cd11030">
    <property type="entry name" value="CYP105-like"/>
    <property type="match status" value="1"/>
</dbReference>
<dbReference type="Proteomes" id="UP000502508">
    <property type="component" value="Chromosome"/>
</dbReference>
<dbReference type="GO" id="GO:0020037">
    <property type="term" value="F:heme binding"/>
    <property type="evidence" value="ECO:0007669"/>
    <property type="project" value="InterPro"/>
</dbReference>
<keyword evidence="5 7" id="KW-0408">Iron</keyword>
<dbReference type="Gene3D" id="1.10.630.10">
    <property type="entry name" value="Cytochrome P450"/>
    <property type="match status" value="1"/>
</dbReference>